<dbReference type="Proteomes" id="UP000634476">
    <property type="component" value="Unassembled WGS sequence"/>
</dbReference>
<sequence length="101" mass="11979">MAPRGLHIVRYGDYGEGVDEAEASAERWREQIRARGSIEQEREALARLIEYDHDPFETELYESSSDPQNRLVNKAERSYTGQYDRRLRRLRERARHAEVDE</sequence>
<reference evidence="1" key="1">
    <citation type="submission" date="2021-01" db="EMBL/GenBank/DDBJ databases">
        <title>Whole genome shotgun sequence of Planobispora takensis NBRC 109077.</title>
        <authorList>
            <person name="Komaki H."/>
            <person name="Tamura T."/>
        </authorList>
    </citation>
    <scope>NUCLEOTIDE SEQUENCE</scope>
    <source>
        <strain evidence="1">NBRC 109077</strain>
    </source>
</reference>
<keyword evidence="2" id="KW-1185">Reference proteome</keyword>
<gene>
    <name evidence="1" type="ORF">Pta02_62350</name>
</gene>
<evidence type="ECO:0000313" key="2">
    <source>
        <dbReference type="Proteomes" id="UP000634476"/>
    </source>
</evidence>
<dbReference type="EMBL" id="BOOK01000048">
    <property type="protein sequence ID" value="GII04227.1"/>
    <property type="molecule type" value="Genomic_DNA"/>
</dbReference>
<proteinExistence type="predicted"/>
<organism evidence="1 2">
    <name type="scientific">Planobispora takensis</name>
    <dbReference type="NCBI Taxonomy" id="1367882"/>
    <lineage>
        <taxon>Bacteria</taxon>
        <taxon>Bacillati</taxon>
        <taxon>Actinomycetota</taxon>
        <taxon>Actinomycetes</taxon>
        <taxon>Streptosporangiales</taxon>
        <taxon>Streptosporangiaceae</taxon>
        <taxon>Planobispora</taxon>
    </lineage>
</organism>
<name>A0A8J3T2Y9_9ACTN</name>
<evidence type="ECO:0000313" key="1">
    <source>
        <dbReference type="EMBL" id="GII04227.1"/>
    </source>
</evidence>
<accession>A0A8J3T2Y9</accession>
<dbReference type="AlphaFoldDB" id="A0A8J3T2Y9"/>
<comment type="caution">
    <text evidence="1">The sequence shown here is derived from an EMBL/GenBank/DDBJ whole genome shotgun (WGS) entry which is preliminary data.</text>
</comment>
<dbReference type="RefSeq" id="WP_239131351.1">
    <property type="nucleotide sequence ID" value="NZ_BOOK01000048.1"/>
</dbReference>
<protein>
    <submittedName>
        <fullName evidence="1">Uncharacterized protein</fullName>
    </submittedName>
</protein>